<keyword evidence="3" id="KW-0963">Cytoplasm</keyword>
<dbReference type="OrthoDB" id="430051at2759"/>
<dbReference type="InterPro" id="IPR023058">
    <property type="entry name" value="PPIase_PpiC_CS"/>
</dbReference>
<dbReference type="EMBL" id="JWZX01001845">
    <property type="protein sequence ID" value="KOO32125.1"/>
    <property type="molecule type" value="Genomic_DNA"/>
</dbReference>
<dbReference type="EC" id="5.2.1.8" evidence="6"/>
<dbReference type="PROSITE" id="PS50198">
    <property type="entry name" value="PPIC_PPIASE_2"/>
    <property type="match status" value="1"/>
</dbReference>
<keyword evidence="5 6" id="KW-0413">Isomerase</keyword>
<evidence type="ECO:0000313" key="10">
    <source>
        <dbReference type="Proteomes" id="UP000037460"/>
    </source>
</evidence>
<evidence type="ECO:0000256" key="3">
    <source>
        <dbReference type="ARBA" id="ARBA00022490"/>
    </source>
</evidence>
<dbReference type="Pfam" id="PF13616">
    <property type="entry name" value="Rotamase_3"/>
    <property type="match status" value="1"/>
</dbReference>
<accession>A0A0M0JZZ6</accession>
<dbReference type="AlphaFoldDB" id="A0A0M0JZZ6"/>
<keyword evidence="5 6" id="KW-0697">Rotamase</keyword>
<comment type="subcellular location">
    <subcellularLocation>
        <location evidence="1">Cytoplasm</location>
    </subcellularLocation>
</comment>
<dbReference type="PANTHER" id="PTHR43629:SF2">
    <property type="entry name" value="RHODANESE-LIKE_PPIC DOMAIN-CONTAINING PROTEIN 12, CHLOROPLASTIC"/>
    <property type="match status" value="1"/>
</dbReference>
<comment type="caution">
    <text evidence="9">The sequence shown here is derived from an EMBL/GenBank/DDBJ whole genome shotgun (WGS) entry which is preliminary data.</text>
</comment>
<comment type="function">
    <text evidence="4">PPIases accelerate the folding of proteins. It prefers amino acid residues with hydrophobic side chains like leucine and phenylalanine in the P1 position of the peptides substrates.</text>
</comment>
<comment type="catalytic activity">
    <reaction evidence="6">
        <text>[protein]-peptidylproline (omega=180) = [protein]-peptidylproline (omega=0)</text>
        <dbReference type="Rhea" id="RHEA:16237"/>
        <dbReference type="Rhea" id="RHEA-COMP:10747"/>
        <dbReference type="Rhea" id="RHEA-COMP:10748"/>
        <dbReference type="ChEBI" id="CHEBI:83833"/>
        <dbReference type="ChEBI" id="CHEBI:83834"/>
        <dbReference type="EC" id="5.2.1.8"/>
    </reaction>
</comment>
<dbReference type="Gene3D" id="3.10.50.40">
    <property type="match status" value="1"/>
</dbReference>
<feature type="region of interest" description="Disordered" evidence="7">
    <location>
        <begin position="1"/>
        <end position="20"/>
    </location>
</feature>
<evidence type="ECO:0000256" key="1">
    <source>
        <dbReference type="ARBA" id="ARBA00004496"/>
    </source>
</evidence>
<dbReference type="GO" id="GO:0005737">
    <property type="term" value="C:cytoplasm"/>
    <property type="evidence" value="ECO:0007669"/>
    <property type="project" value="UniProtKB-SubCell"/>
</dbReference>
<evidence type="ECO:0000256" key="2">
    <source>
        <dbReference type="ARBA" id="ARBA00007656"/>
    </source>
</evidence>
<gene>
    <name evidence="9" type="ORF">Ctob_014672</name>
</gene>
<dbReference type="InterPro" id="IPR046357">
    <property type="entry name" value="PPIase_dom_sf"/>
</dbReference>
<dbReference type="InterPro" id="IPR000297">
    <property type="entry name" value="PPIase_PpiC"/>
</dbReference>
<sequence>MTFEAAAKEFSECPSASKGGNLGTFGRGQMVGPFDSYCFDPDSKVGALEIVKTSFGTHIVKLTKKP</sequence>
<proteinExistence type="inferred from homology"/>
<dbReference type="GO" id="GO:0003755">
    <property type="term" value="F:peptidyl-prolyl cis-trans isomerase activity"/>
    <property type="evidence" value="ECO:0007669"/>
    <property type="project" value="UniProtKB-UniRule"/>
</dbReference>
<feature type="domain" description="PpiC" evidence="8">
    <location>
        <begin position="1"/>
        <end position="64"/>
    </location>
</feature>
<reference evidence="10" key="1">
    <citation type="journal article" date="2015" name="PLoS Genet.">
        <title>Genome Sequence and Transcriptome Analyses of Chrysochromulina tobin: Metabolic Tools for Enhanced Algal Fitness in the Prominent Order Prymnesiales (Haptophyceae).</title>
        <authorList>
            <person name="Hovde B.T."/>
            <person name="Deodato C.R."/>
            <person name="Hunsperger H.M."/>
            <person name="Ryken S.A."/>
            <person name="Yost W."/>
            <person name="Jha R.K."/>
            <person name="Patterson J."/>
            <person name="Monnat R.J. Jr."/>
            <person name="Barlow S.B."/>
            <person name="Starkenburg S.R."/>
            <person name="Cattolico R.A."/>
        </authorList>
    </citation>
    <scope>NUCLEOTIDE SEQUENCE</scope>
    <source>
        <strain evidence="10">CCMP291</strain>
    </source>
</reference>
<evidence type="ECO:0000256" key="6">
    <source>
        <dbReference type="RuleBase" id="RU363014"/>
    </source>
</evidence>
<organism evidence="9 10">
    <name type="scientific">Chrysochromulina tobinii</name>
    <dbReference type="NCBI Taxonomy" id="1460289"/>
    <lineage>
        <taxon>Eukaryota</taxon>
        <taxon>Haptista</taxon>
        <taxon>Haptophyta</taxon>
        <taxon>Prymnesiophyceae</taxon>
        <taxon>Prymnesiales</taxon>
        <taxon>Chrysochromulinaceae</taxon>
        <taxon>Chrysochromulina</taxon>
    </lineage>
</organism>
<evidence type="ECO:0000256" key="4">
    <source>
        <dbReference type="ARBA" id="ARBA00046231"/>
    </source>
</evidence>
<dbReference type="InterPro" id="IPR052204">
    <property type="entry name" value="PpiC/parvulin_rotamase"/>
</dbReference>
<feature type="compositionally biased region" description="Basic and acidic residues" evidence="7">
    <location>
        <begin position="1"/>
        <end position="11"/>
    </location>
</feature>
<evidence type="ECO:0000256" key="7">
    <source>
        <dbReference type="SAM" id="MobiDB-lite"/>
    </source>
</evidence>
<dbReference type="SUPFAM" id="SSF54534">
    <property type="entry name" value="FKBP-like"/>
    <property type="match status" value="1"/>
</dbReference>
<dbReference type="PROSITE" id="PS01096">
    <property type="entry name" value="PPIC_PPIASE_1"/>
    <property type="match status" value="1"/>
</dbReference>
<name>A0A0M0JZZ6_9EUKA</name>
<evidence type="ECO:0000259" key="8">
    <source>
        <dbReference type="PROSITE" id="PS50198"/>
    </source>
</evidence>
<evidence type="ECO:0000256" key="5">
    <source>
        <dbReference type="PROSITE-ProRule" id="PRU00278"/>
    </source>
</evidence>
<dbReference type="Proteomes" id="UP000037460">
    <property type="component" value="Unassembled WGS sequence"/>
</dbReference>
<comment type="similarity">
    <text evidence="2">Belongs to the PpiC/parvulin rotamase family.</text>
</comment>
<dbReference type="PANTHER" id="PTHR43629">
    <property type="entry name" value="PEPTIDYL-PROLYL CIS-TRANS ISOMERASE"/>
    <property type="match status" value="1"/>
</dbReference>
<keyword evidence="10" id="KW-1185">Reference proteome</keyword>
<evidence type="ECO:0000313" key="9">
    <source>
        <dbReference type="EMBL" id="KOO32125.1"/>
    </source>
</evidence>
<protein>
    <recommendedName>
        <fullName evidence="6">Peptidyl-prolyl cis-trans isomerase</fullName>
        <ecNumber evidence="6">5.2.1.8</ecNumber>
    </recommendedName>
</protein>